<accession>A0A9X6RMM8</accession>
<evidence type="ECO:0000313" key="3">
    <source>
        <dbReference type="EMBL" id="OWA53494.1"/>
    </source>
</evidence>
<dbReference type="Proteomes" id="UP000192578">
    <property type="component" value="Unassembled WGS sequence"/>
</dbReference>
<keyword evidence="2" id="KW-0812">Transmembrane</keyword>
<keyword evidence="2" id="KW-1133">Transmembrane helix</keyword>
<feature type="region of interest" description="Disordered" evidence="1">
    <location>
        <begin position="85"/>
        <end position="110"/>
    </location>
</feature>
<organism evidence="3 4">
    <name type="scientific">Hypsibius exemplaris</name>
    <name type="common">Freshwater tardigrade</name>
    <dbReference type="NCBI Taxonomy" id="2072580"/>
    <lineage>
        <taxon>Eukaryota</taxon>
        <taxon>Metazoa</taxon>
        <taxon>Ecdysozoa</taxon>
        <taxon>Tardigrada</taxon>
        <taxon>Eutardigrada</taxon>
        <taxon>Parachela</taxon>
        <taxon>Hypsibioidea</taxon>
        <taxon>Hypsibiidae</taxon>
        <taxon>Hypsibius</taxon>
    </lineage>
</organism>
<evidence type="ECO:0000256" key="2">
    <source>
        <dbReference type="SAM" id="Phobius"/>
    </source>
</evidence>
<proteinExistence type="predicted"/>
<keyword evidence="2" id="KW-0472">Membrane</keyword>
<feature type="transmembrane region" description="Helical" evidence="2">
    <location>
        <begin position="24"/>
        <end position="48"/>
    </location>
</feature>
<keyword evidence="4" id="KW-1185">Reference proteome</keyword>
<gene>
    <name evidence="3" type="ORF">BV898_17921</name>
</gene>
<evidence type="ECO:0000313" key="4">
    <source>
        <dbReference type="Proteomes" id="UP000192578"/>
    </source>
</evidence>
<protein>
    <submittedName>
        <fullName evidence="3">Uncharacterized protein</fullName>
    </submittedName>
</protein>
<sequence>MIVKFPRPSGSSTTVGAGLTTDHVAAIVVLGGIGAVLLLLIICCCWAYSVKLCKRKKTLEEIPTIANSSHISALGSNINDRAVSNSAGKFSGPPPLYSSLTSSAHKPGDS</sequence>
<name>A0A9X6RMM8_HYPEX</name>
<comment type="caution">
    <text evidence="3">The sequence shown here is derived from an EMBL/GenBank/DDBJ whole genome shotgun (WGS) entry which is preliminary data.</text>
</comment>
<dbReference type="AlphaFoldDB" id="A0A9X6RMM8"/>
<reference evidence="4" key="1">
    <citation type="submission" date="2017-01" db="EMBL/GenBank/DDBJ databases">
        <title>Comparative genomics of anhydrobiosis in the tardigrade Hypsibius dujardini.</title>
        <authorList>
            <person name="Yoshida Y."/>
            <person name="Koutsovoulos G."/>
            <person name="Laetsch D."/>
            <person name="Stevens L."/>
            <person name="Kumar S."/>
            <person name="Horikawa D."/>
            <person name="Ishino K."/>
            <person name="Komine S."/>
            <person name="Tomita M."/>
            <person name="Blaxter M."/>
            <person name="Arakawa K."/>
        </authorList>
    </citation>
    <scope>NUCLEOTIDE SEQUENCE [LARGE SCALE GENOMIC DNA]</scope>
    <source>
        <strain evidence="4">Z151</strain>
    </source>
</reference>
<evidence type="ECO:0000256" key="1">
    <source>
        <dbReference type="SAM" id="MobiDB-lite"/>
    </source>
</evidence>
<dbReference type="EMBL" id="MTYJ01000325">
    <property type="protein sequence ID" value="OWA53494.1"/>
    <property type="molecule type" value="Genomic_DNA"/>
</dbReference>